<proteinExistence type="inferred from homology"/>
<evidence type="ECO:0000256" key="8">
    <source>
        <dbReference type="ARBA" id="ARBA00023136"/>
    </source>
</evidence>
<keyword evidence="6 14" id="KW-0812">Transmembrane</keyword>
<keyword evidence="3" id="KW-0488">Methylation</keyword>
<evidence type="ECO:0000256" key="11">
    <source>
        <dbReference type="PROSITE-ProRule" id="PRU00284"/>
    </source>
</evidence>
<feature type="coiled-coil region" evidence="12">
    <location>
        <begin position="491"/>
        <end position="518"/>
    </location>
</feature>
<dbReference type="InterPro" id="IPR004089">
    <property type="entry name" value="MCPsignal_dom"/>
</dbReference>
<dbReference type="InterPro" id="IPR051310">
    <property type="entry name" value="MCP_chemotaxis"/>
</dbReference>
<dbReference type="InterPro" id="IPR004090">
    <property type="entry name" value="Chemotax_Me-accpt_rcpt"/>
</dbReference>
<organism evidence="17 18">
    <name type="scientific">Halomonas citrativorans</name>
    <dbReference type="NCBI Taxonomy" id="2742612"/>
    <lineage>
        <taxon>Bacteria</taxon>
        <taxon>Pseudomonadati</taxon>
        <taxon>Pseudomonadota</taxon>
        <taxon>Gammaproteobacteria</taxon>
        <taxon>Oceanospirillales</taxon>
        <taxon>Halomonadaceae</taxon>
        <taxon>Halomonas</taxon>
    </lineage>
</organism>
<evidence type="ECO:0000256" key="5">
    <source>
        <dbReference type="ARBA" id="ARBA00022519"/>
    </source>
</evidence>
<dbReference type="EMBL" id="FUKM01000046">
    <property type="protein sequence ID" value="SJN13661.1"/>
    <property type="molecule type" value="Genomic_DNA"/>
</dbReference>
<dbReference type="FunFam" id="1.10.287.950:FF:000001">
    <property type="entry name" value="Methyl-accepting chemotaxis sensory transducer"/>
    <property type="match status" value="1"/>
</dbReference>
<dbReference type="SMART" id="SM00304">
    <property type="entry name" value="HAMP"/>
    <property type="match status" value="1"/>
</dbReference>
<dbReference type="OrthoDB" id="2489132at2"/>
<reference evidence="17 18" key="1">
    <citation type="submission" date="2017-02" db="EMBL/GenBank/DDBJ databases">
        <authorList>
            <person name="Dridi B."/>
        </authorList>
    </citation>
    <scope>NUCLEOTIDE SEQUENCE [LARGE SCALE GENOMIC DNA]</scope>
    <source>
        <strain evidence="17 18">JB380</strain>
    </source>
</reference>
<dbReference type="CDD" id="cd06225">
    <property type="entry name" value="HAMP"/>
    <property type="match status" value="1"/>
</dbReference>
<evidence type="ECO:0000256" key="4">
    <source>
        <dbReference type="ARBA" id="ARBA00022500"/>
    </source>
</evidence>
<evidence type="ECO:0000256" key="14">
    <source>
        <dbReference type="SAM" id="Phobius"/>
    </source>
</evidence>
<protein>
    <submittedName>
        <fullName evidence="17">Methyl-accepting chemotaxis protein I (Serine chemoreceptor protein)</fullName>
    </submittedName>
</protein>
<dbReference type="Gene3D" id="1.20.120.30">
    <property type="entry name" value="Aspartate receptor, ligand-binding domain"/>
    <property type="match status" value="1"/>
</dbReference>
<keyword evidence="8 14" id="KW-0472">Membrane</keyword>
<dbReference type="CDD" id="cd11386">
    <property type="entry name" value="MCP_signal"/>
    <property type="match status" value="1"/>
</dbReference>
<feature type="transmembrane region" description="Helical" evidence="14">
    <location>
        <begin position="12"/>
        <end position="34"/>
    </location>
</feature>
<accession>A0A1R4I1A3</accession>
<dbReference type="PROSITE" id="PS50111">
    <property type="entry name" value="CHEMOTAXIS_TRANSDUC_2"/>
    <property type="match status" value="1"/>
</dbReference>
<feature type="domain" description="HAMP" evidence="16">
    <location>
        <begin position="216"/>
        <end position="268"/>
    </location>
</feature>
<dbReference type="Pfam" id="PF02203">
    <property type="entry name" value="TarH"/>
    <property type="match status" value="1"/>
</dbReference>
<evidence type="ECO:0000256" key="2">
    <source>
        <dbReference type="ARBA" id="ARBA00022475"/>
    </source>
</evidence>
<evidence type="ECO:0000256" key="6">
    <source>
        <dbReference type="ARBA" id="ARBA00022692"/>
    </source>
</evidence>
<dbReference type="InterPro" id="IPR003660">
    <property type="entry name" value="HAMP_dom"/>
</dbReference>
<dbReference type="GO" id="GO:0007165">
    <property type="term" value="P:signal transduction"/>
    <property type="evidence" value="ECO:0007669"/>
    <property type="project" value="UniProtKB-KW"/>
</dbReference>
<comment type="subcellular location">
    <subcellularLocation>
        <location evidence="1">Cell inner membrane</location>
        <topology evidence="1">Multi-pass membrane protein</topology>
    </subcellularLocation>
</comment>
<feature type="transmembrane region" description="Helical" evidence="14">
    <location>
        <begin position="194"/>
        <end position="214"/>
    </location>
</feature>
<dbReference type="GO" id="GO:0004888">
    <property type="term" value="F:transmembrane signaling receptor activity"/>
    <property type="evidence" value="ECO:0007669"/>
    <property type="project" value="InterPro"/>
</dbReference>
<dbReference type="PANTHER" id="PTHR43531">
    <property type="entry name" value="PROTEIN ICFG"/>
    <property type="match status" value="1"/>
</dbReference>
<dbReference type="SUPFAM" id="SSF58104">
    <property type="entry name" value="Methyl-accepting chemotaxis protein (MCP) signaling domain"/>
    <property type="match status" value="1"/>
</dbReference>
<dbReference type="Pfam" id="PF00015">
    <property type="entry name" value="MCPsignal"/>
    <property type="match status" value="1"/>
</dbReference>
<dbReference type="SUPFAM" id="SSF47170">
    <property type="entry name" value="Aspartate receptor, ligand-binding domain"/>
    <property type="match status" value="1"/>
</dbReference>
<dbReference type="RefSeq" id="WP_087109044.1">
    <property type="nucleotide sequence ID" value="NZ_FUKM01000046.1"/>
</dbReference>
<dbReference type="PANTHER" id="PTHR43531:SF14">
    <property type="entry name" value="METHYL-ACCEPTING CHEMOTAXIS PROTEIN I-RELATED"/>
    <property type="match status" value="1"/>
</dbReference>
<feature type="compositionally biased region" description="Basic and acidic residues" evidence="13">
    <location>
        <begin position="562"/>
        <end position="571"/>
    </location>
</feature>
<dbReference type="GO" id="GO:0006935">
    <property type="term" value="P:chemotaxis"/>
    <property type="evidence" value="ECO:0007669"/>
    <property type="project" value="UniProtKB-KW"/>
</dbReference>
<sequence>MMRLLRNLSIHAAVVAALVCFAVLIIMLASISFLSESRSEENLATYGRISSDQLNQINRADSLLNQAMLAMEVASNHLMVGQMSRANEQLEIASDLIERSEIRFENFVATPRTTQGEVLGSELIDNFRAVMTLVKQQHESFAQMDINTYNDLREALSEPLMSLAASTTAFVEYGFQRVNNIAEEAHAQGNLFKLVSAIALGIALLVTLAIYIGLRRTVTTPLNDAVKRLNKIAEADLTQPLPEAGNNEIGRLFSAMATMQQNLTGIVARVREGSSEIHYGTREIASGNADLSSRTEQQAAAIEETAASMEEMTATVKQNADNSRQASTLAADASTTAEHGGQVVSQVVQTMHGISTSSQKVADITSVIDSIAFQTNILALNASVEAARAGEQGRGFAVVAGEVRNLASRSADAAKEIRTLIDASVSQIKQGSTLVEQAGSTMSDVVTAVRRVTDIMDEISAASQEQSDGIEQVSHAVGQMDQVTQQNAALVQEASSAAASLEEQANQLEQAVAVFKLLGSQTPQRTSLPPRTSLPKQASSTPPRAAEKSLPAASAPRSTPTHSDHAEWEAF</sequence>
<dbReference type="Pfam" id="PF00672">
    <property type="entry name" value="HAMP"/>
    <property type="match status" value="1"/>
</dbReference>
<evidence type="ECO:0000313" key="18">
    <source>
        <dbReference type="Proteomes" id="UP000196331"/>
    </source>
</evidence>
<feature type="region of interest" description="Disordered" evidence="13">
    <location>
        <begin position="522"/>
        <end position="571"/>
    </location>
</feature>
<evidence type="ECO:0000259" key="15">
    <source>
        <dbReference type="PROSITE" id="PS50111"/>
    </source>
</evidence>
<evidence type="ECO:0000256" key="1">
    <source>
        <dbReference type="ARBA" id="ARBA00004429"/>
    </source>
</evidence>
<keyword evidence="5" id="KW-0997">Cell inner membrane</keyword>
<dbReference type="Proteomes" id="UP000196331">
    <property type="component" value="Unassembled WGS sequence"/>
</dbReference>
<evidence type="ECO:0000256" key="13">
    <source>
        <dbReference type="SAM" id="MobiDB-lite"/>
    </source>
</evidence>
<evidence type="ECO:0000256" key="9">
    <source>
        <dbReference type="ARBA" id="ARBA00023224"/>
    </source>
</evidence>
<feature type="domain" description="Methyl-accepting transducer" evidence="15">
    <location>
        <begin position="273"/>
        <end position="502"/>
    </location>
</feature>
<evidence type="ECO:0000256" key="7">
    <source>
        <dbReference type="ARBA" id="ARBA00022989"/>
    </source>
</evidence>
<keyword evidence="4" id="KW-0145">Chemotaxis</keyword>
<evidence type="ECO:0000256" key="10">
    <source>
        <dbReference type="ARBA" id="ARBA00029447"/>
    </source>
</evidence>
<dbReference type="SMART" id="SM00283">
    <property type="entry name" value="MA"/>
    <property type="match status" value="1"/>
</dbReference>
<keyword evidence="12" id="KW-0175">Coiled coil</keyword>
<keyword evidence="2" id="KW-1003">Cell membrane</keyword>
<feature type="compositionally biased region" description="Polar residues" evidence="13">
    <location>
        <begin position="522"/>
        <end position="542"/>
    </location>
</feature>
<name>A0A1R4I1A3_9GAMM</name>
<dbReference type="InterPro" id="IPR035440">
    <property type="entry name" value="4HB_MCP_dom_sf"/>
</dbReference>
<dbReference type="InterPro" id="IPR003122">
    <property type="entry name" value="Tar_rcpt_lig-bd"/>
</dbReference>
<comment type="caution">
    <text evidence="17">The sequence shown here is derived from an EMBL/GenBank/DDBJ whole genome shotgun (WGS) entry which is preliminary data.</text>
</comment>
<evidence type="ECO:0000256" key="12">
    <source>
        <dbReference type="SAM" id="Coils"/>
    </source>
</evidence>
<evidence type="ECO:0000313" key="17">
    <source>
        <dbReference type="EMBL" id="SJN13661.1"/>
    </source>
</evidence>
<keyword evidence="7 14" id="KW-1133">Transmembrane helix</keyword>
<keyword evidence="9 11" id="KW-0807">Transducer</keyword>
<dbReference type="PROSITE" id="PS50885">
    <property type="entry name" value="HAMP"/>
    <property type="match status" value="1"/>
</dbReference>
<dbReference type="GO" id="GO:0005886">
    <property type="term" value="C:plasma membrane"/>
    <property type="evidence" value="ECO:0007669"/>
    <property type="project" value="UniProtKB-SubCell"/>
</dbReference>
<evidence type="ECO:0000256" key="3">
    <source>
        <dbReference type="ARBA" id="ARBA00022481"/>
    </source>
</evidence>
<gene>
    <name evidence="17" type="ORF">CZ787_11215</name>
</gene>
<comment type="similarity">
    <text evidence="10">Belongs to the methyl-accepting chemotaxis (MCP) protein family.</text>
</comment>
<dbReference type="AlphaFoldDB" id="A0A1R4I1A3"/>
<dbReference type="Gene3D" id="1.10.287.950">
    <property type="entry name" value="Methyl-accepting chemotaxis protein"/>
    <property type="match status" value="1"/>
</dbReference>
<dbReference type="PRINTS" id="PR00260">
    <property type="entry name" value="CHEMTRNSDUCR"/>
</dbReference>
<evidence type="ECO:0000259" key="16">
    <source>
        <dbReference type="PROSITE" id="PS50885"/>
    </source>
</evidence>